<dbReference type="Pfam" id="PF01436">
    <property type="entry name" value="NHL"/>
    <property type="match status" value="3"/>
</dbReference>
<dbReference type="PROSITE" id="PS51125">
    <property type="entry name" value="NHL"/>
    <property type="match status" value="4"/>
</dbReference>
<dbReference type="InterPro" id="IPR001258">
    <property type="entry name" value="NHL_repeat"/>
</dbReference>
<feature type="region of interest" description="Disordered" evidence="4">
    <location>
        <begin position="1"/>
        <end position="57"/>
    </location>
</feature>
<feature type="region of interest" description="Disordered" evidence="4">
    <location>
        <begin position="256"/>
        <end position="355"/>
    </location>
</feature>
<feature type="compositionally biased region" description="Polar residues" evidence="4">
    <location>
        <begin position="285"/>
        <end position="305"/>
    </location>
</feature>
<dbReference type="EMBL" id="GG738903">
    <property type="protein sequence ID" value="EFC39026.1"/>
    <property type="molecule type" value="Genomic_DNA"/>
</dbReference>
<feature type="compositionally biased region" description="Polar residues" evidence="4">
    <location>
        <begin position="402"/>
        <end position="415"/>
    </location>
</feature>
<evidence type="ECO:0000256" key="4">
    <source>
        <dbReference type="SAM" id="MobiDB-lite"/>
    </source>
</evidence>
<reference evidence="5 6" key="1">
    <citation type="journal article" date="2010" name="Cell">
        <title>The genome of Naegleria gruberi illuminates early eukaryotic versatility.</title>
        <authorList>
            <person name="Fritz-Laylin L.K."/>
            <person name="Prochnik S.E."/>
            <person name="Ginger M.L."/>
            <person name="Dacks J.B."/>
            <person name="Carpenter M.L."/>
            <person name="Field M.C."/>
            <person name="Kuo A."/>
            <person name="Paredez A."/>
            <person name="Chapman J."/>
            <person name="Pham J."/>
            <person name="Shu S."/>
            <person name="Neupane R."/>
            <person name="Cipriano M."/>
            <person name="Mancuso J."/>
            <person name="Tu H."/>
            <person name="Salamov A."/>
            <person name="Lindquist E."/>
            <person name="Shapiro H."/>
            <person name="Lucas S."/>
            <person name="Grigoriev I.V."/>
            <person name="Cande W.Z."/>
            <person name="Fulton C."/>
            <person name="Rokhsar D.S."/>
            <person name="Dawson S.C."/>
        </authorList>
    </citation>
    <scope>NUCLEOTIDE SEQUENCE [LARGE SCALE GENOMIC DNA]</scope>
    <source>
        <strain evidence="5 6">NEG-M</strain>
    </source>
</reference>
<dbReference type="InParanoid" id="D2VW67"/>
<dbReference type="RefSeq" id="XP_002671770.1">
    <property type="nucleotide sequence ID" value="XM_002671724.1"/>
</dbReference>
<dbReference type="AlphaFoldDB" id="D2VW67"/>
<feature type="compositionally biased region" description="Low complexity" evidence="4">
    <location>
        <begin position="386"/>
        <end position="401"/>
    </location>
</feature>
<proteinExistence type="predicted"/>
<evidence type="ECO:0000313" key="5">
    <source>
        <dbReference type="EMBL" id="EFC39026.1"/>
    </source>
</evidence>
<dbReference type="KEGG" id="ngr:NAEGRDRAFT_81452"/>
<feature type="repeat" description="NHL" evidence="2">
    <location>
        <begin position="764"/>
        <end position="812"/>
    </location>
</feature>
<evidence type="ECO:0000256" key="2">
    <source>
        <dbReference type="PROSITE-ProRule" id="PRU00504"/>
    </source>
</evidence>
<dbReference type="Gene3D" id="3.30.160.60">
    <property type="entry name" value="Classic Zinc Finger"/>
    <property type="match status" value="1"/>
</dbReference>
<feature type="region of interest" description="Disordered" evidence="4">
    <location>
        <begin position="86"/>
        <end position="164"/>
    </location>
</feature>
<dbReference type="PANTHER" id="PTHR24104:SF25">
    <property type="entry name" value="PROTEIN LIN-41"/>
    <property type="match status" value="1"/>
</dbReference>
<evidence type="ECO:0000256" key="3">
    <source>
        <dbReference type="SAM" id="Coils"/>
    </source>
</evidence>
<evidence type="ECO:0000313" key="6">
    <source>
        <dbReference type="Proteomes" id="UP000006671"/>
    </source>
</evidence>
<feature type="region of interest" description="Disordered" evidence="4">
    <location>
        <begin position="386"/>
        <end position="415"/>
    </location>
</feature>
<dbReference type="GO" id="GO:0061630">
    <property type="term" value="F:ubiquitin protein ligase activity"/>
    <property type="evidence" value="ECO:0007669"/>
    <property type="project" value="TreeGrafter"/>
</dbReference>
<keyword evidence="1" id="KW-0677">Repeat</keyword>
<dbReference type="GO" id="GO:0000209">
    <property type="term" value="P:protein polyubiquitination"/>
    <property type="evidence" value="ECO:0007669"/>
    <property type="project" value="TreeGrafter"/>
</dbReference>
<dbReference type="GO" id="GO:0008270">
    <property type="term" value="F:zinc ion binding"/>
    <property type="evidence" value="ECO:0007669"/>
    <property type="project" value="UniProtKB-KW"/>
</dbReference>
<dbReference type="SUPFAM" id="SSF57845">
    <property type="entry name" value="B-box zinc-binding domain"/>
    <property type="match status" value="1"/>
</dbReference>
<name>D2VW67_NAEGR</name>
<dbReference type="eggNOG" id="KOG2177">
    <property type="taxonomic scope" value="Eukaryota"/>
</dbReference>
<feature type="compositionally biased region" description="Polar residues" evidence="4">
    <location>
        <begin position="210"/>
        <end position="230"/>
    </location>
</feature>
<gene>
    <name evidence="5" type="primary">AM26</name>
    <name evidence="5" type="ORF">NAEGRDRAFT_81452</name>
</gene>
<dbReference type="InterPro" id="IPR050952">
    <property type="entry name" value="TRIM-NHL_E3_ligases"/>
</dbReference>
<feature type="region of interest" description="Disordered" evidence="4">
    <location>
        <begin position="635"/>
        <end position="661"/>
    </location>
</feature>
<feature type="compositionally biased region" description="Basic and acidic residues" evidence="4">
    <location>
        <begin position="22"/>
        <end position="34"/>
    </location>
</feature>
<accession>D2VW67</accession>
<feature type="compositionally biased region" description="Polar residues" evidence="4">
    <location>
        <begin position="99"/>
        <end position="131"/>
    </location>
</feature>
<evidence type="ECO:0000256" key="1">
    <source>
        <dbReference type="ARBA" id="ARBA00022737"/>
    </source>
</evidence>
<dbReference type="OMA" id="LHWDGRM"/>
<feature type="repeat" description="NHL" evidence="2">
    <location>
        <begin position="681"/>
        <end position="721"/>
    </location>
</feature>
<keyword evidence="6" id="KW-1185">Reference proteome</keyword>
<feature type="compositionally biased region" description="Low complexity" evidence="4">
    <location>
        <begin position="132"/>
        <end position="163"/>
    </location>
</feature>
<feature type="coiled-coil region" evidence="3">
    <location>
        <begin position="464"/>
        <end position="527"/>
    </location>
</feature>
<keyword evidence="3" id="KW-0175">Coiled coil</keyword>
<dbReference type="Gene3D" id="2.120.10.30">
    <property type="entry name" value="TolB, C-terminal domain"/>
    <property type="match status" value="3"/>
</dbReference>
<dbReference type="InterPro" id="IPR011042">
    <property type="entry name" value="6-blade_b-propeller_TolB-like"/>
</dbReference>
<dbReference type="GeneID" id="8853987"/>
<feature type="repeat" description="NHL" evidence="2">
    <location>
        <begin position="820"/>
        <end position="863"/>
    </location>
</feature>
<organism evidence="6">
    <name type="scientific">Naegleria gruberi</name>
    <name type="common">Amoeba</name>
    <dbReference type="NCBI Taxonomy" id="5762"/>
    <lineage>
        <taxon>Eukaryota</taxon>
        <taxon>Discoba</taxon>
        <taxon>Heterolobosea</taxon>
        <taxon>Tetramitia</taxon>
        <taxon>Eutetramitia</taxon>
        <taxon>Vahlkampfiidae</taxon>
        <taxon>Naegleria</taxon>
    </lineage>
</organism>
<dbReference type="VEuPathDB" id="AmoebaDB:NAEGRDRAFT_81452"/>
<feature type="region of interest" description="Disordered" evidence="4">
    <location>
        <begin position="210"/>
        <end position="231"/>
    </location>
</feature>
<dbReference type="Proteomes" id="UP000006671">
    <property type="component" value="Unassembled WGS sequence"/>
</dbReference>
<protein>
    <submittedName>
        <fullName evidence="5">Uncharacterized protein AM26</fullName>
    </submittedName>
</protein>
<dbReference type="OrthoDB" id="342730at2759"/>
<dbReference type="CDD" id="cd19768">
    <property type="entry name" value="Bbox2_TRIM14"/>
    <property type="match status" value="1"/>
</dbReference>
<dbReference type="SUPFAM" id="SSF101898">
    <property type="entry name" value="NHL repeat"/>
    <property type="match status" value="1"/>
</dbReference>
<dbReference type="GO" id="GO:0043161">
    <property type="term" value="P:proteasome-mediated ubiquitin-dependent protein catabolic process"/>
    <property type="evidence" value="ECO:0007669"/>
    <property type="project" value="TreeGrafter"/>
</dbReference>
<feature type="repeat" description="NHL" evidence="2">
    <location>
        <begin position="918"/>
        <end position="959"/>
    </location>
</feature>
<sequence>MSDQADDFQQHTGYSETIVEEELFHFDDSDDFQHHTHSSSTSSSNNRSIDIEPQSPMLEEVIIDNVKQVDESEECILDERRPQALHLFSSSPPPAHNMKSPTNNSPTVIDHSTPTTTPTNGSVRSPTQQYQSPSSATPTRNSPSSSSSSTITTQSSNNTPINNFNSGVAIIGSPSKGITMNNNNIMMSPSSKESDILNLTPINIKTLPSSVQSQGINSTSTPSSMTPVHGTSTSNISAAALLSSSPIMLGSAMHQIMEQQQQQQQHQSPSNTSPRLHIPKKEPQPQGSPTTANNSSVQATPGSPQSKRKFSNGTPVGLIPVTNTSATTTNKPSVATVSMSSNTSTPTGSVASTPTTSSGFANSIGSAISSIASTLSASLSVSSTVSNTSGTVSNSSSVSSNVDKTVTSPTSVSTNHHNLRPLTDCCETHKDQKLNTWCHTCGDELICAICAISKHKGHDCDLVEEVYQKEKQELKNQIFQMQQNISEKMEKLARDKGTISHTYEDGVKSINENFDILEKRLAQKRKELTEKWKICCEDEICEKILNSGMQQLSQIKFLTDGFMENLSKMDLAEFIQSKTKKSLLIPVLVQQFQENLRKIDRSYLSDTLDVCVNFDSMKELMESIDKLGAIGPKNAPSSNANSNVSSSSCTSSPSVHSSPNTPVIPTQEIKCKIEGKFVLGFGGKGTEDGQFSSPTDIAIDPSDNIIICDNENNRVQIFDKQGKFLRKFSVPKPYGVTFDAKEGVILVTSDDHCVYAFDKSGTEVGKFGSKGAEYGHFSYPTGIIVSETKSQIPGKIIVCDHHNHRIQMFDKYGSFLKSFGTNGTNPEMEGGYFYGPNSLDIDIDGNLVITDRYNCRVQVFTLDGTFVRKFSVKKQENSECDPTGICCLKKNIGLNFAAICDYANNRIQIWNLREGVIIKQFGCYGSEDGQFDGPNGVSITSEGHLVVVDYHNHRVQIFK</sequence>
<dbReference type="PANTHER" id="PTHR24104">
    <property type="entry name" value="E3 UBIQUITIN-PROTEIN LIGASE NHLRC1-RELATED"/>
    <property type="match status" value="1"/>
</dbReference>
<feature type="compositionally biased region" description="Polar residues" evidence="4">
    <location>
        <begin position="321"/>
        <end position="355"/>
    </location>
</feature>